<evidence type="ECO:0008006" key="4">
    <source>
        <dbReference type="Google" id="ProtNLM"/>
    </source>
</evidence>
<name>A0A3E0I6P5_9PSEU</name>
<gene>
    <name evidence="2" type="ORF">BCF44_102522</name>
</gene>
<evidence type="ECO:0000313" key="3">
    <source>
        <dbReference type="Proteomes" id="UP000256269"/>
    </source>
</evidence>
<protein>
    <recommendedName>
        <fullName evidence="4">Tachylectin</fullName>
    </recommendedName>
</protein>
<dbReference type="AlphaFoldDB" id="A0A3E0I6P5"/>
<sequence length="398" mass="42941">MLSRKAKALAAAVVLAAASLTAPAAHAGAGYFTTLDLTAQAGAPTAGPSQSVGWSTPWDLQRHIAYRAADGRLIVASSAAGSSDWTWTTAVGPADIYYGYLSAFTYSWDQTSRIVYVNGNTHHLIETWNSPSSPTWQTVDLTAAHNGPAIQTDPHGYEQNGQMHIVFLDGSGDGTIWEAVFKPGPGWRFINLTTLTGIRSRPNNGESLTAASLGADGEAIGYVGTDGYPHVLRGLNGVWTDQRVGVPAVTSFLNLNSMVFLRDNHLVRYTLRYEAPDIDMHLATLTAGTWTDTDVFKVLPQSTGYEAVAKDDSYAFDADGSEHMFTIAGNAGVHEYVRTLDGRWYFWADTGPIVNAPGEVSGFAAPDDNVHGTETEFYVYQSPDRHQMVADLTAPYQP</sequence>
<comment type="caution">
    <text evidence="2">The sequence shown here is derived from an EMBL/GenBank/DDBJ whole genome shotgun (WGS) entry which is preliminary data.</text>
</comment>
<reference evidence="2 3" key="1">
    <citation type="submission" date="2018-08" db="EMBL/GenBank/DDBJ databases">
        <title>Genomic Encyclopedia of Archaeal and Bacterial Type Strains, Phase II (KMG-II): from individual species to whole genera.</title>
        <authorList>
            <person name="Goeker M."/>
        </authorList>
    </citation>
    <scope>NUCLEOTIDE SEQUENCE [LARGE SCALE GENOMIC DNA]</scope>
    <source>
        <strain evidence="2 3">DSM 45791</strain>
    </source>
</reference>
<dbReference type="EMBL" id="QUNO01000002">
    <property type="protein sequence ID" value="REH54290.1"/>
    <property type="molecule type" value="Genomic_DNA"/>
</dbReference>
<evidence type="ECO:0000313" key="2">
    <source>
        <dbReference type="EMBL" id="REH54290.1"/>
    </source>
</evidence>
<evidence type="ECO:0000256" key="1">
    <source>
        <dbReference type="SAM" id="SignalP"/>
    </source>
</evidence>
<proteinExistence type="predicted"/>
<feature type="signal peptide" evidence="1">
    <location>
        <begin position="1"/>
        <end position="27"/>
    </location>
</feature>
<dbReference type="RefSeq" id="WP_116173372.1">
    <property type="nucleotide sequence ID" value="NZ_CP144375.1"/>
</dbReference>
<keyword evidence="1" id="KW-0732">Signal</keyword>
<accession>A0A3E0I6P5</accession>
<feature type="chain" id="PRO_5017688019" description="Tachylectin" evidence="1">
    <location>
        <begin position="28"/>
        <end position="398"/>
    </location>
</feature>
<organism evidence="2 3">
    <name type="scientific">Kutzneria buriramensis</name>
    <dbReference type="NCBI Taxonomy" id="1045776"/>
    <lineage>
        <taxon>Bacteria</taxon>
        <taxon>Bacillati</taxon>
        <taxon>Actinomycetota</taxon>
        <taxon>Actinomycetes</taxon>
        <taxon>Pseudonocardiales</taxon>
        <taxon>Pseudonocardiaceae</taxon>
        <taxon>Kutzneria</taxon>
    </lineage>
</organism>
<dbReference type="OrthoDB" id="4307815at2"/>
<dbReference type="SUPFAM" id="SSF89372">
    <property type="entry name" value="Fucose-specific lectin"/>
    <property type="match status" value="1"/>
</dbReference>
<dbReference type="Proteomes" id="UP000256269">
    <property type="component" value="Unassembled WGS sequence"/>
</dbReference>
<keyword evidence="3" id="KW-1185">Reference proteome</keyword>